<feature type="transmembrane region" description="Helical" evidence="4">
    <location>
        <begin position="21"/>
        <end position="41"/>
    </location>
</feature>
<keyword evidence="7" id="KW-1185">Reference proteome</keyword>
<dbReference type="Gene3D" id="1.20.1250.20">
    <property type="entry name" value="MFS general substrate transporter like domains"/>
    <property type="match status" value="2"/>
</dbReference>
<feature type="transmembrane region" description="Helical" evidence="4">
    <location>
        <begin position="257"/>
        <end position="275"/>
    </location>
</feature>
<feature type="transmembrane region" description="Helical" evidence="4">
    <location>
        <begin position="295"/>
        <end position="315"/>
    </location>
</feature>
<organism evidence="6 7">
    <name type="scientific">Sneathiella chinensis</name>
    <dbReference type="NCBI Taxonomy" id="349750"/>
    <lineage>
        <taxon>Bacteria</taxon>
        <taxon>Pseudomonadati</taxon>
        <taxon>Pseudomonadota</taxon>
        <taxon>Alphaproteobacteria</taxon>
        <taxon>Sneathiellales</taxon>
        <taxon>Sneathiellaceae</taxon>
        <taxon>Sneathiella</taxon>
    </lineage>
</organism>
<feature type="transmembrane region" description="Helical" evidence="4">
    <location>
        <begin position="152"/>
        <end position="171"/>
    </location>
</feature>
<keyword evidence="3 4" id="KW-0472">Membrane</keyword>
<feature type="transmembrane region" description="Helical" evidence="4">
    <location>
        <begin position="348"/>
        <end position="369"/>
    </location>
</feature>
<dbReference type="CDD" id="cd17355">
    <property type="entry name" value="MFS_YcxA_like"/>
    <property type="match status" value="1"/>
</dbReference>
<dbReference type="InterPro" id="IPR020846">
    <property type="entry name" value="MFS_dom"/>
</dbReference>
<feature type="transmembrane region" description="Helical" evidence="4">
    <location>
        <begin position="61"/>
        <end position="80"/>
    </location>
</feature>
<dbReference type="InterPro" id="IPR036259">
    <property type="entry name" value="MFS_trans_sf"/>
</dbReference>
<gene>
    <name evidence="6" type="ORF">GCM10007924_07520</name>
</gene>
<dbReference type="SUPFAM" id="SSF103473">
    <property type="entry name" value="MFS general substrate transporter"/>
    <property type="match status" value="1"/>
</dbReference>
<keyword evidence="1 4" id="KW-0812">Transmembrane</keyword>
<proteinExistence type="predicted"/>
<dbReference type="InterPro" id="IPR011701">
    <property type="entry name" value="MFS"/>
</dbReference>
<evidence type="ECO:0000313" key="7">
    <source>
        <dbReference type="Proteomes" id="UP001161409"/>
    </source>
</evidence>
<dbReference type="PANTHER" id="PTHR11360:SF284">
    <property type="entry name" value="EG:103B4.3 PROTEIN-RELATED"/>
    <property type="match status" value="1"/>
</dbReference>
<sequence length="458" mass="49844">MQMTPDRPLSSFDRKLASFPFYYGWVVVAIVFVTMGVGVNVRTSFSLLYPSILDEFGWDRGTTAAVFTIGFIGGGLFSPLIGRFMDVSSPRYLLSLSALAVSCGLILSTYSTEPWHLYLSLGVMMIGMGVVMTYVGHAMFLPNWFQRKRGLAVGLAFSGVGFGSIVLMPLLQETILEQGWRQACWGMAVLLLVVVLPLNFFLQRKHPAEIGLMPDGDPRPTLSEQGEEASPLQDYTIVDRNWAATDWSLSRAMRTGAFWWLCLTCCTGLYVWYAVQVHQTRYLVEIGISPIEASFALGLVGFAGVVGQVFLGHLSDALGREWIWTIASGGFALCYFFLLLMEYQASPFFLYGMVLTQGVLGYALASVFGSMPADLFQGRSYGTILGVVSLIALMGGGAGPWVTGLLYDLTGNYRAGFGVALVMCGISILGVWVTAPRKKRLVAGQARKRAAAAAAVSP</sequence>
<name>A0ABQ5U4X7_9PROT</name>
<dbReference type="InterPro" id="IPR050327">
    <property type="entry name" value="Proton-linked_MCT"/>
</dbReference>
<feature type="transmembrane region" description="Helical" evidence="4">
    <location>
        <begin position="322"/>
        <end position="342"/>
    </location>
</feature>
<feature type="transmembrane region" description="Helical" evidence="4">
    <location>
        <begin position="117"/>
        <end position="140"/>
    </location>
</feature>
<accession>A0ABQ5U4X7</accession>
<evidence type="ECO:0000256" key="4">
    <source>
        <dbReference type="SAM" id="Phobius"/>
    </source>
</evidence>
<dbReference type="PANTHER" id="PTHR11360">
    <property type="entry name" value="MONOCARBOXYLATE TRANSPORTER"/>
    <property type="match status" value="1"/>
</dbReference>
<feature type="transmembrane region" description="Helical" evidence="4">
    <location>
        <begin position="415"/>
        <end position="435"/>
    </location>
</feature>
<keyword evidence="2 4" id="KW-1133">Transmembrane helix</keyword>
<dbReference type="EMBL" id="BSNF01000001">
    <property type="protein sequence ID" value="GLQ05531.1"/>
    <property type="molecule type" value="Genomic_DNA"/>
</dbReference>
<feature type="transmembrane region" description="Helical" evidence="4">
    <location>
        <begin position="183"/>
        <end position="202"/>
    </location>
</feature>
<feature type="domain" description="Major facilitator superfamily (MFS) profile" evidence="5">
    <location>
        <begin position="26"/>
        <end position="439"/>
    </location>
</feature>
<evidence type="ECO:0000256" key="3">
    <source>
        <dbReference type="ARBA" id="ARBA00023136"/>
    </source>
</evidence>
<protein>
    <submittedName>
        <fullName evidence="6">MFS transporter</fullName>
    </submittedName>
</protein>
<reference evidence="6" key="2">
    <citation type="submission" date="2023-01" db="EMBL/GenBank/DDBJ databases">
        <title>Draft genome sequence of Sneathiella chinensis strain NBRC 103408.</title>
        <authorList>
            <person name="Sun Q."/>
            <person name="Mori K."/>
        </authorList>
    </citation>
    <scope>NUCLEOTIDE SEQUENCE</scope>
    <source>
        <strain evidence="6">NBRC 103408</strain>
    </source>
</reference>
<feature type="transmembrane region" description="Helical" evidence="4">
    <location>
        <begin position="381"/>
        <end position="403"/>
    </location>
</feature>
<dbReference type="RefSeq" id="WP_206374268.1">
    <property type="nucleotide sequence ID" value="NZ_BSNF01000001.1"/>
</dbReference>
<evidence type="ECO:0000313" key="6">
    <source>
        <dbReference type="EMBL" id="GLQ05531.1"/>
    </source>
</evidence>
<dbReference type="PROSITE" id="PS50850">
    <property type="entry name" value="MFS"/>
    <property type="match status" value="1"/>
</dbReference>
<evidence type="ECO:0000256" key="1">
    <source>
        <dbReference type="ARBA" id="ARBA00022692"/>
    </source>
</evidence>
<evidence type="ECO:0000256" key="2">
    <source>
        <dbReference type="ARBA" id="ARBA00022989"/>
    </source>
</evidence>
<feature type="transmembrane region" description="Helical" evidence="4">
    <location>
        <begin position="92"/>
        <end position="111"/>
    </location>
</feature>
<comment type="caution">
    <text evidence="6">The sequence shown here is derived from an EMBL/GenBank/DDBJ whole genome shotgun (WGS) entry which is preliminary data.</text>
</comment>
<evidence type="ECO:0000259" key="5">
    <source>
        <dbReference type="PROSITE" id="PS50850"/>
    </source>
</evidence>
<dbReference type="Pfam" id="PF07690">
    <property type="entry name" value="MFS_1"/>
    <property type="match status" value="1"/>
</dbReference>
<dbReference type="Proteomes" id="UP001161409">
    <property type="component" value="Unassembled WGS sequence"/>
</dbReference>
<reference evidence="6" key="1">
    <citation type="journal article" date="2014" name="Int. J. Syst. Evol. Microbiol.">
        <title>Complete genome of a new Firmicutes species belonging to the dominant human colonic microbiota ('Ruminococcus bicirculans') reveals two chromosomes and a selective capacity to utilize plant glucans.</title>
        <authorList>
            <consortium name="NISC Comparative Sequencing Program"/>
            <person name="Wegmann U."/>
            <person name="Louis P."/>
            <person name="Goesmann A."/>
            <person name="Henrissat B."/>
            <person name="Duncan S.H."/>
            <person name="Flint H.J."/>
        </authorList>
    </citation>
    <scope>NUCLEOTIDE SEQUENCE</scope>
    <source>
        <strain evidence="6">NBRC 103408</strain>
    </source>
</reference>